<dbReference type="PANTHER" id="PTHR46481:SF10">
    <property type="entry name" value="ZINC FINGER BED DOMAIN-CONTAINING PROTEIN 39"/>
    <property type="match status" value="1"/>
</dbReference>
<dbReference type="Proteomes" id="UP000284842">
    <property type="component" value="Unassembled WGS sequence"/>
</dbReference>
<accession>A0A409WER5</accession>
<dbReference type="AlphaFoldDB" id="A0A409WER5"/>
<reference evidence="6 7" key="1">
    <citation type="journal article" date="2018" name="Evol. Lett.">
        <title>Horizontal gene cluster transfer increased hallucinogenic mushroom diversity.</title>
        <authorList>
            <person name="Reynolds H.T."/>
            <person name="Vijayakumar V."/>
            <person name="Gluck-Thaler E."/>
            <person name="Korotkin H.B."/>
            <person name="Matheny P.B."/>
            <person name="Slot J.C."/>
        </authorList>
    </citation>
    <scope>NUCLEOTIDE SEQUENCE [LARGE SCALE GENOMIC DNA]</scope>
    <source>
        <strain evidence="6 7">2629</strain>
    </source>
</reference>
<evidence type="ECO:0008006" key="8">
    <source>
        <dbReference type="Google" id="ProtNLM"/>
    </source>
</evidence>
<keyword evidence="5" id="KW-0539">Nucleus</keyword>
<dbReference type="GO" id="GO:0008270">
    <property type="term" value="F:zinc ion binding"/>
    <property type="evidence" value="ECO:0007669"/>
    <property type="project" value="UniProtKB-KW"/>
</dbReference>
<dbReference type="STRING" id="181874.A0A409WER5"/>
<keyword evidence="2" id="KW-0479">Metal-binding</keyword>
<evidence type="ECO:0000313" key="7">
    <source>
        <dbReference type="Proteomes" id="UP000284842"/>
    </source>
</evidence>
<evidence type="ECO:0000256" key="1">
    <source>
        <dbReference type="ARBA" id="ARBA00004123"/>
    </source>
</evidence>
<keyword evidence="7" id="KW-1185">Reference proteome</keyword>
<gene>
    <name evidence="6" type="ORF">CVT24_009478</name>
</gene>
<comment type="subcellular location">
    <subcellularLocation>
        <location evidence="1">Nucleus</location>
    </subcellularLocation>
</comment>
<evidence type="ECO:0000256" key="2">
    <source>
        <dbReference type="ARBA" id="ARBA00022723"/>
    </source>
</evidence>
<evidence type="ECO:0000256" key="4">
    <source>
        <dbReference type="ARBA" id="ARBA00022833"/>
    </source>
</evidence>
<sequence>GTYNKWAEKNNFISKLPLAVKRRKEAAQAQDRLQQASIEPHTVVSNPDRVVPYSDKLFREVAIQWLIETNQPIQALDHPRFKELIDVASRSTHGVVIPSRKKAREYIMELFRKNLGSLRDRLKTAKTGSISMTCDAWQASNVNAYFTVTGHWIEETSPNVWVRKSALFGFTEMNTAHDGVRLGRALFKVVCRLGWVDHMRQCIK</sequence>
<comment type="caution">
    <text evidence="6">The sequence shown here is derived from an EMBL/GenBank/DDBJ whole genome shotgun (WGS) entry which is preliminary data.</text>
</comment>
<proteinExistence type="predicted"/>
<evidence type="ECO:0000256" key="5">
    <source>
        <dbReference type="ARBA" id="ARBA00023242"/>
    </source>
</evidence>
<keyword evidence="4" id="KW-0862">Zinc</keyword>
<dbReference type="InParanoid" id="A0A409WER5"/>
<dbReference type="InterPro" id="IPR052035">
    <property type="entry name" value="ZnF_BED_domain_contain"/>
</dbReference>
<dbReference type="GO" id="GO:0005634">
    <property type="term" value="C:nucleus"/>
    <property type="evidence" value="ECO:0007669"/>
    <property type="project" value="UniProtKB-SubCell"/>
</dbReference>
<dbReference type="PANTHER" id="PTHR46481">
    <property type="entry name" value="ZINC FINGER BED DOMAIN-CONTAINING PROTEIN 4"/>
    <property type="match status" value="1"/>
</dbReference>
<organism evidence="6 7">
    <name type="scientific">Panaeolus cyanescens</name>
    <dbReference type="NCBI Taxonomy" id="181874"/>
    <lineage>
        <taxon>Eukaryota</taxon>
        <taxon>Fungi</taxon>
        <taxon>Dikarya</taxon>
        <taxon>Basidiomycota</taxon>
        <taxon>Agaricomycotina</taxon>
        <taxon>Agaricomycetes</taxon>
        <taxon>Agaricomycetidae</taxon>
        <taxon>Agaricales</taxon>
        <taxon>Agaricineae</taxon>
        <taxon>Galeropsidaceae</taxon>
        <taxon>Panaeolus</taxon>
    </lineage>
</organism>
<name>A0A409WER5_9AGAR</name>
<protein>
    <recommendedName>
        <fullName evidence="8">DUF659 domain-containing protein</fullName>
    </recommendedName>
</protein>
<dbReference type="EMBL" id="NHTK01005508">
    <property type="protein sequence ID" value="PPQ76983.1"/>
    <property type="molecule type" value="Genomic_DNA"/>
</dbReference>
<dbReference type="OrthoDB" id="3256444at2759"/>
<feature type="non-terminal residue" evidence="6">
    <location>
        <position position="1"/>
    </location>
</feature>
<keyword evidence="3" id="KW-0863">Zinc-finger</keyword>
<evidence type="ECO:0000256" key="3">
    <source>
        <dbReference type="ARBA" id="ARBA00022771"/>
    </source>
</evidence>
<evidence type="ECO:0000313" key="6">
    <source>
        <dbReference type="EMBL" id="PPQ76983.1"/>
    </source>
</evidence>